<dbReference type="EMBL" id="CP012669">
    <property type="protein sequence ID" value="ALE16330.1"/>
    <property type="molecule type" value="Genomic_DNA"/>
</dbReference>
<proteinExistence type="predicted"/>
<dbReference type="KEGG" id="aep:AMC99_01033"/>
<name>A0A0M4MG85_9SPHN</name>
<keyword evidence="2" id="KW-1185">Reference proteome</keyword>
<dbReference type="PATRIC" id="fig|361183.4.peg.1008"/>
<organism evidence="1 2">
    <name type="scientific">Altererythrobacter epoxidivorans</name>
    <dbReference type="NCBI Taxonomy" id="361183"/>
    <lineage>
        <taxon>Bacteria</taxon>
        <taxon>Pseudomonadati</taxon>
        <taxon>Pseudomonadota</taxon>
        <taxon>Alphaproteobacteria</taxon>
        <taxon>Sphingomonadales</taxon>
        <taxon>Erythrobacteraceae</taxon>
        <taxon>Altererythrobacter</taxon>
    </lineage>
</organism>
<dbReference type="RefSeq" id="WP_061923606.1">
    <property type="nucleotide sequence ID" value="NZ_CP012669.1"/>
</dbReference>
<dbReference type="STRING" id="361183.AMC99_01033"/>
<gene>
    <name evidence="1" type="ORF">AMC99_01033</name>
</gene>
<dbReference type="AlphaFoldDB" id="A0A0M4MG85"/>
<evidence type="ECO:0000313" key="1">
    <source>
        <dbReference type="EMBL" id="ALE16330.1"/>
    </source>
</evidence>
<protein>
    <submittedName>
        <fullName evidence="1">Uncharacterized protein</fullName>
    </submittedName>
</protein>
<accession>A0A0M4MG85</accession>
<dbReference type="Proteomes" id="UP000057938">
    <property type="component" value="Chromosome"/>
</dbReference>
<reference evidence="1 2" key="1">
    <citation type="submission" date="2015-09" db="EMBL/GenBank/DDBJ databases">
        <title>Complete genome sequence of a benzo[a]pyrene-degrading bacterium Altererythrobacter epoxidivorans CGMCC 1.7731T.</title>
        <authorList>
            <person name="Li Z."/>
            <person name="Cheng H."/>
            <person name="Huo Y."/>
            <person name="Xu X."/>
        </authorList>
    </citation>
    <scope>NUCLEOTIDE SEQUENCE [LARGE SCALE GENOMIC DNA]</scope>
    <source>
        <strain evidence="1 2">CGMCC 1.7731</strain>
    </source>
</reference>
<dbReference type="OrthoDB" id="7427292at2"/>
<evidence type="ECO:0000313" key="2">
    <source>
        <dbReference type="Proteomes" id="UP000057938"/>
    </source>
</evidence>
<sequence>MSDKNGTSAQPSKQHACHHGIYLLFEAGTRPDRDGLQSFVAADPQHGISFDPASSSSELADGAKPREAAPAWLEMLSSGLTFELSGLTPGESIAMPTASQLFDIKDANGPMEWEAICMAPGAHLSGGERTLPVIRVMMELARDLVSHFGTLAAVAWMPAGAMIGRRYFESTVSAWLGGGPFPAPGLATFEAGGGGSLRSVGLAHFIGQEIVIDPLLASDRLAATRLGSRIVNQLVLTGKLSEREDIIAPDGSRLVMTPEARGAEVHIRPG</sequence>